<keyword evidence="3" id="KW-1185">Reference proteome</keyword>
<feature type="transmembrane region" description="Helical" evidence="1">
    <location>
        <begin position="21"/>
        <end position="40"/>
    </location>
</feature>
<sequence length="245" mass="28443">MIKFFRNIRKSLLSEGKTGKYLKYAVGEIILVVIGILIALQINNWNEERKADLQEKQLLFNLKGEFEDNIKDLDSIALEVDEVIGSLEKLFGKFSPETTNYSLDSLNIWLSDALESPNWKPSEYLLNNLNNSGGIAELNNPQLKLLLYKWSRQTKEMQEVQQRTEQTGEEIIAYLKQHGSLRNVDVSDDEFNYTPSTILKSNAALLSDSWFENHIDDKLYMYVMTRKWLKRARKTLVELIEETKT</sequence>
<reference evidence="2 3" key="1">
    <citation type="submission" date="2018-01" db="EMBL/GenBank/DDBJ databases">
        <title>The draft genome of Hanstruepera neustonica JCM19743.</title>
        <authorList>
            <person name="He R.-H."/>
            <person name="Du Z.-J."/>
        </authorList>
    </citation>
    <scope>NUCLEOTIDE SEQUENCE [LARGE SCALE GENOMIC DNA]</scope>
    <source>
        <strain evidence="2 3">JCM19743</strain>
    </source>
</reference>
<gene>
    <name evidence="2" type="ORF">C1T31_12675</name>
</gene>
<comment type="caution">
    <text evidence="2">The sequence shown here is derived from an EMBL/GenBank/DDBJ whole genome shotgun (WGS) entry which is preliminary data.</text>
</comment>
<keyword evidence="1" id="KW-0812">Transmembrane</keyword>
<keyword evidence="1" id="KW-0472">Membrane</keyword>
<dbReference type="EMBL" id="POWF01000010">
    <property type="protein sequence ID" value="PNQ72175.1"/>
    <property type="molecule type" value="Genomic_DNA"/>
</dbReference>
<evidence type="ECO:0000256" key="1">
    <source>
        <dbReference type="SAM" id="Phobius"/>
    </source>
</evidence>
<dbReference type="AlphaFoldDB" id="A0A2K1DVV4"/>
<dbReference type="OrthoDB" id="821805at2"/>
<evidence type="ECO:0000313" key="3">
    <source>
        <dbReference type="Proteomes" id="UP000236641"/>
    </source>
</evidence>
<proteinExistence type="predicted"/>
<dbReference type="RefSeq" id="WP_103052886.1">
    <property type="nucleotide sequence ID" value="NZ_POWF01000010.1"/>
</dbReference>
<dbReference type="InterPro" id="IPR045749">
    <property type="entry name" value="DUF6090"/>
</dbReference>
<dbReference type="Proteomes" id="UP000236641">
    <property type="component" value="Unassembled WGS sequence"/>
</dbReference>
<dbReference type="Pfam" id="PF19578">
    <property type="entry name" value="DUF6090"/>
    <property type="match status" value="1"/>
</dbReference>
<accession>A0A2K1DVV4</accession>
<name>A0A2K1DVV4_9FLAO</name>
<evidence type="ECO:0000313" key="2">
    <source>
        <dbReference type="EMBL" id="PNQ72175.1"/>
    </source>
</evidence>
<keyword evidence="1" id="KW-1133">Transmembrane helix</keyword>
<protein>
    <submittedName>
        <fullName evidence="2">Uncharacterized protein</fullName>
    </submittedName>
</protein>
<organism evidence="2 3">
    <name type="scientific">Hanstruepera neustonica</name>
    <dbReference type="NCBI Taxonomy" id="1445657"/>
    <lineage>
        <taxon>Bacteria</taxon>
        <taxon>Pseudomonadati</taxon>
        <taxon>Bacteroidota</taxon>
        <taxon>Flavobacteriia</taxon>
        <taxon>Flavobacteriales</taxon>
        <taxon>Flavobacteriaceae</taxon>
        <taxon>Hanstruepera</taxon>
    </lineage>
</organism>